<reference evidence="5" key="1">
    <citation type="submission" date="2010-08" db="EMBL/GenBank/DDBJ databases">
        <authorList>
            <consortium name="Caenorhabditis japonica Sequencing Consortium"/>
            <person name="Wilson R.K."/>
        </authorList>
    </citation>
    <scope>NUCLEOTIDE SEQUENCE [LARGE SCALE GENOMIC DNA]</scope>
    <source>
        <strain evidence="5">DF5081</strain>
    </source>
</reference>
<keyword evidence="1" id="KW-0677">Repeat</keyword>
<dbReference type="EnsemblMetazoa" id="CJA40683a.1">
    <property type="protein sequence ID" value="CJA40683a.1"/>
    <property type="gene ID" value="WBGene00216531"/>
</dbReference>
<sequence length="228" mass="26445">MVATTQQTPVEAEKKKSEEKKAPGKNEPKKEEMSEEDQKLEEDLNLLVQRLSEKDTSLYKPALETMRSLIRASTTSMTSVPKPLKFMRPHYNKMKEIYLGMQIQDVKKMCADIISVLAMTSDERTDTINYRILGSHEPIGDWGHEYVRHLAMEMSEEWKKEGLSDARKNELLTLTQQIVAHHMKHNAEVEACDLLIEIERLDLLNSYVQVCWKIRAIFVKRTILANNR</sequence>
<evidence type="ECO:0000256" key="2">
    <source>
        <dbReference type="SAM" id="MobiDB-lite"/>
    </source>
</evidence>
<dbReference type="AlphaFoldDB" id="A0A8R1ERN2"/>
<evidence type="ECO:0000259" key="3">
    <source>
        <dbReference type="Pfam" id="PF17781"/>
    </source>
</evidence>
<reference evidence="4" key="2">
    <citation type="submission" date="2022-06" db="UniProtKB">
        <authorList>
            <consortium name="EnsemblMetazoa"/>
        </authorList>
    </citation>
    <scope>IDENTIFICATION</scope>
    <source>
        <strain evidence="4">DF5081</strain>
    </source>
</reference>
<dbReference type="Pfam" id="PF17781">
    <property type="entry name" value="RPN1_RPN2_N"/>
    <property type="match status" value="1"/>
</dbReference>
<evidence type="ECO:0000313" key="4">
    <source>
        <dbReference type="EnsemblMetazoa" id="CJA40683a.1"/>
    </source>
</evidence>
<evidence type="ECO:0000256" key="1">
    <source>
        <dbReference type="ARBA" id="ARBA00022737"/>
    </source>
</evidence>
<feature type="compositionally biased region" description="Basic and acidic residues" evidence="2">
    <location>
        <begin position="11"/>
        <end position="32"/>
    </location>
</feature>
<name>A0A8R1ERN2_CAEJA</name>
<feature type="region of interest" description="Disordered" evidence="2">
    <location>
        <begin position="1"/>
        <end position="40"/>
    </location>
</feature>
<dbReference type="PANTHER" id="PTHR10943">
    <property type="entry name" value="26S PROTEASOME NON-ATPASE REGULATORY SUBUNIT"/>
    <property type="match status" value="1"/>
</dbReference>
<dbReference type="GO" id="GO:0005634">
    <property type="term" value="C:nucleus"/>
    <property type="evidence" value="ECO:0007669"/>
    <property type="project" value="TreeGrafter"/>
</dbReference>
<evidence type="ECO:0000313" key="5">
    <source>
        <dbReference type="Proteomes" id="UP000005237"/>
    </source>
</evidence>
<dbReference type="GO" id="GO:0043161">
    <property type="term" value="P:proteasome-mediated ubiquitin-dependent protein catabolic process"/>
    <property type="evidence" value="ECO:0007669"/>
    <property type="project" value="TreeGrafter"/>
</dbReference>
<dbReference type="Proteomes" id="UP000005237">
    <property type="component" value="Unassembled WGS sequence"/>
</dbReference>
<accession>A0A8R1ERN2</accession>
<proteinExistence type="predicted"/>
<dbReference type="GO" id="GO:0008540">
    <property type="term" value="C:proteasome regulatory particle, base subcomplex"/>
    <property type="evidence" value="ECO:0007669"/>
    <property type="project" value="TreeGrafter"/>
</dbReference>
<dbReference type="GO" id="GO:0034515">
    <property type="term" value="C:proteasome storage granule"/>
    <property type="evidence" value="ECO:0007669"/>
    <property type="project" value="TreeGrafter"/>
</dbReference>
<dbReference type="PANTHER" id="PTHR10943:SF1">
    <property type="entry name" value="26S PROTEASOME NON-ATPASE REGULATORY SUBUNIT 2"/>
    <property type="match status" value="1"/>
</dbReference>
<dbReference type="InterPro" id="IPR040892">
    <property type="entry name" value="RPN1_N"/>
</dbReference>
<feature type="domain" description="RPN1 N-terminal" evidence="3">
    <location>
        <begin position="44"/>
        <end position="209"/>
    </location>
</feature>
<protein>
    <submittedName>
        <fullName evidence="4">RPN1_RPN2_N domain-containing protein</fullName>
    </submittedName>
</protein>
<keyword evidence="5" id="KW-1185">Reference proteome</keyword>
<organism evidence="4 5">
    <name type="scientific">Caenorhabditis japonica</name>
    <dbReference type="NCBI Taxonomy" id="281687"/>
    <lineage>
        <taxon>Eukaryota</taxon>
        <taxon>Metazoa</taxon>
        <taxon>Ecdysozoa</taxon>
        <taxon>Nematoda</taxon>
        <taxon>Chromadorea</taxon>
        <taxon>Rhabditida</taxon>
        <taxon>Rhabditina</taxon>
        <taxon>Rhabditomorpha</taxon>
        <taxon>Rhabditoidea</taxon>
        <taxon>Rhabditidae</taxon>
        <taxon>Peloderinae</taxon>
        <taxon>Caenorhabditis</taxon>
    </lineage>
</organism>